<name>A0A392RPX0_9FABA</name>
<sequence length="72" mass="8189">MIDCVTDSLRVNPVHVTSKKEGLKKPPKRSIKKKRIKWNAKEKNPKNDPASVKSLLVDRTVAPLKKVTKRSQ</sequence>
<accession>A0A392RPX0</accession>
<reference evidence="2 3" key="1">
    <citation type="journal article" date="2018" name="Front. Plant Sci.">
        <title>Red Clover (Trifolium pratense) and Zigzag Clover (T. medium) - A Picture of Genomic Similarities and Differences.</title>
        <authorList>
            <person name="Dluhosova J."/>
            <person name="Istvanek J."/>
            <person name="Nedelnik J."/>
            <person name="Repkova J."/>
        </authorList>
    </citation>
    <scope>NUCLEOTIDE SEQUENCE [LARGE SCALE GENOMIC DNA]</scope>
    <source>
        <strain evidence="3">cv. 10/8</strain>
        <tissue evidence="2">Leaf</tissue>
    </source>
</reference>
<comment type="caution">
    <text evidence="2">The sequence shown here is derived from an EMBL/GenBank/DDBJ whole genome shotgun (WGS) entry which is preliminary data.</text>
</comment>
<feature type="non-terminal residue" evidence="2">
    <location>
        <position position="72"/>
    </location>
</feature>
<dbReference type="Proteomes" id="UP000265520">
    <property type="component" value="Unassembled WGS sequence"/>
</dbReference>
<feature type="region of interest" description="Disordered" evidence="1">
    <location>
        <begin position="16"/>
        <end position="54"/>
    </location>
</feature>
<evidence type="ECO:0000256" key="1">
    <source>
        <dbReference type="SAM" id="MobiDB-lite"/>
    </source>
</evidence>
<proteinExistence type="predicted"/>
<dbReference type="EMBL" id="LXQA010258300">
    <property type="protein sequence ID" value="MCI38671.1"/>
    <property type="molecule type" value="Genomic_DNA"/>
</dbReference>
<evidence type="ECO:0000313" key="3">
    <source>
        <dbReference type="Proteomes" id="UP000265520"/>
    </source>
</evidence>
<evidence type="ECO:0000313" key="2">
    <source>
        <dbReference type="EMBL" id="MCI38671.1"/>
    </source>
</evidence>
<dbReference type="AlphaFoldDB" id="A0A392RPX0"/>
<organism evidence="2 3">
    <name type="scientific">Trifolium medium</name>
    <dbReference type="NCBI Taxonomy" id="97028"/>
    <lineage>
        <taxon>Eukaryota</taxon>
        <taxon>Viridiplantae</taxon>
        <taxon>Streptophyta</taxon>
        <taxon>Embryophyta</taxon>
        <taxon>Tracheophyta</taxon>
        <taxon>Spermatophyta</taxon>
        <taxon>Magnoliopsida</taxon>
        <taxon>eudicotyledons</taxon>
        <taxon>Gunneridae</taxon>
        <taxon>Pentapetalae</taxon>
        <taxon>rosids</taxon>
        <taxon>fabids</taxon>
        <taxon>Fabales</taxon>
        <taxon>Fabaceae</taxon>
        <taxon>Papilionoideae</taxon>
        <taxon>50 kb inversion clade</taxon>
        <taxon>NPAAA clade</taxon>
        <taxon>Hologalegina</taxon>
        <taxon>IRL clade</taxon>
        <taxon>Trifolieae</taxon>
        <taxon>Trifolium</taxon>
    </lineage>
</organism>
<keyword evidence="3" id="KW-1185">Reference proteome</keyword>
<feature type="compositionally biased region" description="Basic residues" evidence="1">
    <location>
        <begin position="25"/>
        <end position="38"/>
    </location>
</feature>
<protein>
    <submittedName>
        <fullName evidence="2">Uncharacterized protein</fullName>
    </submittedName>
</protein>